<evidence type="ECO:0000313" key="2">
    <source>
        <dbReference type="Proteomes" id="UP001499882"/>
    </source>
</evidence>
<dbReference type="RefSeq" id="WP_345525142.1">
    <property type="nucleotide sequence ID" value="NZ_BAABKN010000005.1"/>
</dbReference>
<dbReference type="EMBL" id="BAABKN010000005">
    <property type="protein sequence ID" value="GAA4726503.1"/>
    <property type="molecule type" value="Genomic_DNA"/>
</dbReference>
<sequence length="81" mass="8388">MTARGTAHLAGSLRVWRDGQILAVGLVDGAGLIRMGIAPSVDRDTPLATRLLADLSDPARGPLPAAGFVALGDVPDFRRPS</sequence>
<protein>
    <submittedName>
        <fullName evidence="1">Uncharacterized protein</fullName>
    </submittedName>
</protein>
<name>A0ABP8YEE6_9ACTN</name>
<accession>A0ABP8YEE6</accession>
<evidence type="ECO:0000313" key="1">
    <source>
        <dbReference type="EMBL" id="GAA4726503.1"/>
    </source>
</evidence>
<organism evidence="1 2">
    <name type="scientific">Nocardioides endophyticus</name>
    <dbReference type="NCBI Taxonomy" id="1353775"/>
    <lineage>
        <taxon>Bacteria</taxon>
        <taxon>Bacillati</taxon>
        <taxon>Actinomycetota</taxon>
        <taxon>Actinomycetes</taxon>
        <taxon>Propionibacteriales</taxon>
        <taxon>Nocardioidaceae</taxon>
        <taxon>Nocardioides</taxon>
    </lineage>
</organism>
<gene>
    <name evidence="1" type="ORF">GCM10023350_06560</name>
</gene>
<keyword evidence="2" id="KW-1185">Reference proteome</keyword>
<proteinExistence type="predicted"/>
<reference evidence="2" key="1">
    <citation type="journal article" date="2019" name="Int. J. Syst. Evol. Microbiol.">
        <title>The Global Catalogue of Microorganisms (GCM) 10K type strain sequencing project: providing services to taxonomists for standard genome sequencing and annotation.</title>
        <authorList>
            <consortium name="The Broad Institute Genomics Platform"/>
            <consortium name="The Broad Institute Genome Sequencing Center for Infectious Disease"/>
            <person name="Wu L."/>
            <person name="Ma J."/>
        </authorList>
    </citation>
    <scope>NUCLEOTIDE SEQUENCE [LARGE SCALE GENOMIC DNA]</scope>
    <source>
        <strain evidence="2">JCM 18532</strain>
    </source>
</reference>
<dbReference type="Proteomes" id="UP001499882">
    <property type="component" value="Unassembled WGS sequence"/>
</dbReference>
<comment type="caution">
    <text evidence="1">The sequence shown here is derived from an EMBL/GenBank/DDBJ whole genome shotgun (WGS) entry which is preliminary data.</text>
</comment>